<sequence>MKLNRYSFSVLVLLTSMLFCNSCQEQRNKENVSDPPNPANVAGYVTDSTSLYDQVAIETILQTDTMQFRDQTTEAFKEAFEQALINYLQLQEALAQNDLAKADQFASEMLGSLRATDVNDLQEEAKAFWAEKKLFLEEHLRMQREMEDMQRIKENFIYISTAMIKAVNAFGSSSELYVMYCPLVNERRGAYWLSKTNEVRNPYGADAFLECGEVKKILR</sequence>
<protein>
    <submittedName>
        <fullName evidence="3">DUF3347 domain-containing protein</fullName>
    </submittedName>
</protein>
<feature type="signal peptide" evidence="1">
    <location>
        <begin position="1"/>
        <end position="25"/>
    </location>
</feature>
<keyword evidence="1" id="KW-0732">Signal</keyword>
<evidence type="ECO:0000313" key="3">
    <source>
        <dbReference type="EMBL" id="MFD2512339.1"/>
    </source>
</evidence>
<keyword evidence="4" id="KW-1185">Reference proteome</keyword>
<dbReference type="RefSeq" id="WP_377502238.1">
    <property type="nucleotide sequence ID" value="NZ_JBHULU010000001.1"/>
</dbReference>
<feature type="domain" description="DUF3347" evidence="2">
    <location>
        <begin position="85"/>
        <end position="174"/>
    </location>
</feature>
<dbReference type="EMBL" id="JBHULU010000001">
    <property type="protein sequence ID" value="MFD2512339.1"/>
    <property type="molecule type" value="Genomic_DNA"/>
</dbReference>
<name>A0ABW5IFE0_9BACT</name>
<feature type="chain" id="PRO_5046322944" evidence="1">
    <location>
        <begin position="26"/>
        <end position="219"/>
    </location>
</feature>
<organism evidence="3 4">
    <name type="scientific">Pontibacter locisalis</name>
    <dbReference type="NCBI Taxonomy" id="1719035"/>
    <lineage>
        <taxon>Bacteria</taxon>
        <taxon>Pseudomonadati</taxon>
        <taxon>Bacteroidota</taxon>
        <taxon>Cytophagia</taxon>
        <taxon>Cytophagales</taxon>
        <taxon>Hymenobacteraceae</taxon>
        <taxon>Pontibacter</taxon>
    </lineage>
</organism>
<gene>
    <name evidence="3" type="ORF">ACFSRY_00555</name>
</gene>
<reference evidence="4" key="1">
    <citation type="journal article" date="2019" name="Int. J. Syst. Evol. Microbiol.">
        <title>The Global Catalogue of Microorganisms (GCM) 10K type strain sequencing project: providing services to taxonomists for standard genome sequencing and annotation.</title>
        <authorList>
            <consortium name="The Broad Institute Genomics Platform"/>
            <consortium name="The Broad Institute Genome Sequencing Center for Infectious Disease"/>
            <person name="Wu L."/>
            <person name="Ma J."/>
        </authorList>
    </citation>
    <scope>NUCLEOTIDE SEQUENCE [LARGE SCALE GENOMIC DNA]</scope>
    <source>
        <strain evidence="4">KCTC 42498</strain>
    </source>
</reference>
<comment type="caution">
    <text evidence="3">The sequence shown here is derived from an EMBL/GenBank/DDBJ whole genome shotgun (WGS) entry which is preliminary data.</text>
</comment>
<dbReference type="Proteomes" id="UP001597544">
    <property type="component" value="Unassembled WGS sequence"/>
</dbReference>
<dbReference type="InterPro" id="IPR021782">
    <property type="entry name" value="DUF3347"/>
</dbReference>
<dbReference type="Pfam" id="PF11827">
    <property type="entry name" value="DUF3347"/>
    <property type="match status" value="1"/>
</dbReference>
<evidence type="ECO:0000256" key="1">
    <source>
        <dbReference type="SAM" id="SignalP"/>
    </source>
</evidence>
<proteinExistence type="predicted"/>
<evidence type="ECO:0000313" key="4">
    <source>
        <dbReference type="Proteomes" id="UP001597544"/>
    </source>
</evidence>
<evidence type="ECO:0000259" key="2">
    <source>
        <dbReference type="Pfam" id="PF11827"/>
    </source>
</evidence>
<accession>A0ABW5IFE0</accession>